<evidence type="ECO:0000256" key="2">
    <source>
        <dbReference type="ARBA" id="ARBA00022525"/>
    </source>
</evidence>
<reference evidence="6" key="1">
    <citation type="thesis" date="2020" institute="ProQuest LLC" country="789 East Eisenhower Parkway, Ann Arbor, MI, USA">
        <title>Comparative Genomics and Chromosome Evolution.</title>
        <authorList>
            <person name="Mudd A.B."/>
        </authorList>
    </citation>
    <scope>NUCLEOTIDE SEQUENCE</scope>
    <source>
        <strain evidence="6">HN-11 Male</strain>
        <tissue evidence="6">Kidney and liver</tissue>
    </source>
</reference>
<feature type="region of interest" description="Disordered" evidence="4">
    <location>
        <begin position="215"/>
        <end position="238"/>
    </location>
</feature>
<evidence type="ECO:0000313" key="6">
    <source>
        <dbReference type="EMBL" id="KAG9480832.1"/>
    </source>
</evidence>
<name>A0A8J6K5Q2_ELECQ</name>
<feature type="chain" id="PRO_5035212407" description="Extracellular matrix protein 1" evidence="5">
    <location>
        <begin position="21"/>
        <end position="470"/>
    </location>
</feature>
<evidence type="ECO:0000313" key="7">
    <source>
        <dbReference type="Proteomes" id="UP000770717"/>
    </source>
</evidence>
<dbReference type="InterPro" id="IPR020858">
    <property type="entry name" value="Serum_albumin-like"/>
</dbReference>
<dbReference type="EMBL" id="WNTK01000006">
    <property type="protein sequence ID" value="KAG9480832.1"/>
    <property type="molecule type" value="Genomic_DNA"/>
</dbReference>
<dbReference type="Gene3D" id="1.10.246.10">
    <property type="match status" value="3"/>
</dbReference>
<comment type="subcellular location">
    <subcellularLocation>
        <location evidence="1">Secreted</location>
    </subcellularLocation>
</comment>
<feature type="signal peptide" evidence="5">
    <location>
        <begin position="1"/>
        <end position="20"/>
    </location>
</feature>
<accession>A0A8J6K5Q2</accession>
<evidence type="ECO:0000256" key="4">
    <source>
        <dbReference type="SAM" id="MobiDB-lite"/>
    </source>
</evidence>
<organism evidence="6 7">
    <name type="scientific">Eleutherodactylus coqui</name>
    <name type="common">Puerto Rican coqui</name>
    <dbReference type="NCBI Taxonomy" id="57060"/>
    <lineage>
        <taxon>Eukaryota</taxon>
        <taxon>Metazoa</taxon>
        <taxon>Chordata</taxon>
        <taxon>Craniata</taxon>
        <taxon>Vertebrata</taxon>
        <taxon>Euteleostomi</taxon>
        <taxon>Amphibia</taxon>
        <taxon>Batrachia</taxon>
        <taxon>Anura</taxon>
        <taxon>Neobatrachia</taxon>
        <taxon>Hyloidea</taxon>
        <taxon>Eleutherodactylidae</taxon>
        <taxon>Eleutherodactylinae</taxon>
        <taxon>Eleutherodactylus</taxon>
        <taxon>Eleutherodactylus</taxon>
    </lineage>
</organism>
<evidence type="ECO:0000256" key="1">
    <source>
        <dbReference type="ARBA" id="ARBA00004613"/>
    </source>
</evidence>
<proteinExistence type="predicted"/>
<protein>
    <recommendedName>
        <fullName evidence="8">Extracellular matrix protein 1</fullName>
    </recommendedName>
</protein>
<keyword evidence="3" id="KW-0677">Repeat</keyword>
<sequence>MRRPALEAAVQLLLVCSVFTDDQIPIADDHHMEQREFVPQMLVEQRPAQLPFFIEGQRALSPRGRRPISPCGGRQPCALDGLTDALGSNLNTFPPGQPTQDNIGNICSKSRTRSSYGPHNLPQTGFSHLSRQGKAMNALEENFAPCCLKSDKSDKLQCAVEAWKKTLDDFCEEEFSVKTRAHHCCKKSGSERETCFIDDAANPDYITSAGLQLSSEDAGTKGRSLRGCPPKSPKCQDNPDSKYKLSELAFPPGEPKSSNIQNICKLRKYRPTYTENLLPNTGYGHYTRRAKAIQRMEGEFKKCCKTEDVACAHSGWQKVLGKFCAKEQLVKTKHHDCCKKWDQATMLSCFASVAPFPEYDREVEVLNLGNLTEDGLQKLCGESKLLTKQKQMPLLVSGMKESCCTLPEDRKLLCAAEQREKFIAALCGPEKNAWKDTQDCCSKEEPEREQCFSHYLQSVSLAVSQRAKGE</sequence>
<evidence type="ECO:0000256" key="5">
    <source>
        <dbReference type="SAM" id="SignalP"/>
    </source>
</evidence>
<dbReference type="OrthoDB" id="9889855at2759"/>
<dbReference type="Proteomes" id="UP000770717">
    <property type="component" value="Unassembled WGS sequence"/>
</dbReference>
<evidence type="ECO:0000256" key="3">
    <source>
        <dbReference type="ARBA" id="ARBA00022737"/>
    </source>
</evidence>
<keyword evidence="5" id="KW-0732">Signal</keyword>
<dbReference type="PANTHER" id="PTHR16776">
    <property type="entry name" value="EXTRACELLULAR MATRIX PROTEIN 1"/>
    <property type="match status" value="1"/>
</dbReference>
<dbReference type="InterPro" id="IPR008605">
    <property type="entry name" value="ECM1"/>
</dbReference>
<evidence type="ECO:0008006" key="8">
    <source>
        <dbReference type="Google" id="ProtNLM"/>
    </source>
</evidence>
<dbReference type="GO" id="GO:0005615">
    <property type="term" value="C:extracellular space"/>
    <property type="evidence" value="ECO:0007669"/>
    <property type="project" value="InterPro"/>
</dbReference>
<dbReference type="PANTHER" id="PTHR16776:SF3">
    <property type="entry name" value="EXTRACELLULAR MATRIX PROTEIN 1"/>
    <property type="match status" value="1"/>
</dbReference>
<keyword evidence="7" id="KW-1185">Reference proteome</keyword>
<dbReference type="GO" id="GO:0007165">
    <property type="term" value="P:signal transduction"/>
    <property type="evidence" value="ECO:0007669"/>
    <property type="project" value="InterPro"/>
</dbReference>
<dbReference type="Pfam" id="PF05782">
    <property type="entry name" value="ECM1"/>
    <property type="match status" value="1"/>
</dbReference>
<dbReference type="GO" id="GO:0030500">
    <property type="term" value="P:regulation of bone mineralization"/>
    <property type="evidence" value="ECO:0007669"/>
    <property type="project" value="TreeGrafter"/>
</dbReference>
<comment type="caution">
    <text evidence="6">The sequence shown here is derived from an EMBL/GenBank/DDBJ whole genome shotgun (WGS) entry which is preliminary data.</text>
</comment>
<keyword evidence="2" id="KW-0964">Secreted</keyword>
<gene>
    <name evidence="6" type="ORF">GDO78_010217</name>
</gene>
<dbReference type="SUPFAM" id="SSF48552">
    <property type="entry name" value="Serum albumin-like"/>
    <property type="match status" value="3"/>
</dbReference>
<dbReference type="AlphaFoldDB" id="A0A8J6K5Q2"/>